<sequence length="392" mass="43989">MDQETLELTVQAARFAGYDMVAAMALFAYDYLLMLPKEQQYVWGAKWTPGKVMYLLVRYLPFFDLPLWVFDQGFMGQLPMDCATATLVTTIPEFIAAGVADIVFGLRTWALWNRGTVMGCIIIGGYILFNGASVTVISATPSGLTWRKRQAQNLMMVLFRDAHFAGYEMAAAMTLFAYDYLLMIQKERRYIWAAKLTPGKVMYLLVRYLPFLYLPLCVFEEGIMGDLPLDCAKATLALTIPELLAAAIADVVYGLRSWAVWGRGFPMVCLIIVAYILFNGAAVVIVSIDQSALTSVRIQGLSGCFTPPLHSNSFWVAYLLNTTFQLLLLILTLLRGLHFWRRQTGNLTTVLFRDAFLAFLAQWSVGIAAVIMLVTLVWSPFSGLDREVTRFP</sequence>
<keyword evidence="1" id="KW-0812">Transmembrane</keyword>
<evidence type="ECO:0000256" key="1">
    <source>
        <dbReference type="SAM" id="Phobius"/>
    </source>
</evidence>
<reference evidence="3 4" key="1">
    <citation type="journal article" date="2012" name="Science">
        <title>The Paleozoic origin of enzymatic lignin decomposition reconstructed from 31 fungal genomes.</title>
        <authorList>
            <person name="Floudas D."/>
            <person name="Binder M."/>
            <person name="Riley R."/>
            <person name="Barry K."/>
            <person name="Blanchette R.A."/>
            <person name="Henrissat B."/>
            <person name="Martinez A.T."/>
            <person name="Otillar R."/>
            <person name="Spatafora J.W."/>
            <person name="Yadav J.S."/>
            <person name="Aerts A."/>
            <person name="Benoit I."/>
            <person name="Boyd A."/>
            <person name="Carlson A."/>
            <person name="Copeland A."/>
            <person name="Coutinho P.M."/>
            <person name="de Vries R.P."/>
            <person name="Ferreira P."/>
            <person name="Findley K."/>
            <person name="Foster B."/>
            <person name="Gaskell J."/>
            <person name="Glotzer D."/>
            <person name="Gorecki P."/>
            <person name="Heitman J."/>
            <person name="Hesse C."/>
            <person name="Hori C."/>
            <person name="Igarashi K."/>
            <person name="Jurgens J.A."/>
            <person name="Kallen N."/>
            <person name="Kersten P."/>
            <person name="Kohler A."/>
            <person name="Kuees U."/>
            <person name="Kumar T.K.A."/>
            <person name="Kuo A."/>
            <person name="LaButti K."/>
            <person name="Larrondo L.F."/>
            <person name="Lindquist E."/>
            <person name="Ling A."/>
            <person name="Lombard V."/>
            <person name="Lucas S."/>
            <person name="Lundell T."/>
            <person name="Martin R."/>
            <person name="McLaughlin D.J."/>
            <person name="Morgenstern I."/>
            <person name="Morin E."/>
            <person name="Murat C."/>
            <person name="Nagy L.G."/>
            <person name="Nolan M."/>
            <person name="Ohm R.A."/>
            <person name="Patyshakuliyeva A."/>
            <person name="Rokas A."/>
            <person name="Ruiz-Duenas F.J."/>
            <person name="Sabat G."/>
            <person name="Salamov A."/>
            <person name="Samejima M."/>
            <person name="Schmutz J."/>
            <person name="Slot J.C."/>
            <person name="St John F."/>
            <person name="Stenlid J."/>
            <person name="Sun H."/>
            <person name="Sun S."/>
            <person name="Syed K."/>
            <person name="Tsang A."/>
            <person name="Wiebenga A."/>
            <person name="Young D."/>
            <person name="Pisabarro A."/>
            <person name="Eastwood D.C."/>
            <person name="Martin F."/>
            <person name="Cullen D."/>
            <person name="Grigoriev I.V."/>
            <person name="Hibbett D.S."/>
        </authorList>
    </citation>
    <scope>NUCLEOTIDE SEQUENCE [LARGE SCALE GENOMIC DNA]</scope>
    <source>
        <strain evidence="3 4">DJM-731 SS1</strain>
    </source>
</reference>
<gene>
    <name evidence="3" type="ORF">DACRYDRAFT_112399</name>
</gene>
<dbReference type="GeneID" id="63684468"/>
<organism evidence="3 4">
    <name type="scientific">Dacryopinax primogenitus (strain DJM 731)</name>
    <name type="common">Brown rot fungus</name>
    <dbReference type="NCBI Taxonomy" id="1858805"/>
    <lineage>
        <taxon>Eukaryota</taxon>
        <taxon>Fungi</taxon>
        <taxon>Dikarya</taxon>
        <taxon>Basidiomycota</taxon>
        <taxon>Agaricomycotina</taxon>
        <taxon>Dacrymycetes</taxon>
        <taxon>Dacrymycetales</taxon>
        <taxon>Dacrymycetaceae</taxon>
        <taxon>Dacryopinax</taxon>
    </lineage>
</organism>
<evidence type="ECO:0000313" key="3">
    <source>
        <dbReference type="EMBL" id="EJT96776.1"/>
    </source>
</evidence>
<feature type="transmembrane region" description="Helical" evidence="1">
    <location>
        <begin position="164"/>
        <end position="183"/>
    </location>
</feature>
<keyword evidence="4" id="KW-1185">Reference proteome</keyword>
<feature type="transmembrane region" description="Helical" evidence="1">
    <location>
        <begin position="236"/>
        <end position="255"/>
    </location>
</feature>
<feature type="domain" description="DUF6533" evidence="2">
    <location>
        <begin position="169"/>
        <end position="212"/>
    </location>
</feature>
<feature type="transmembrane region" description="Helical" evidence="1">
    <location>
        <begin position="355"/>
        <end position="378"/>
    </location>
</feature>
<dbReference type="Proteomes" id="UP000030653">
    <property type="component" value="Unassembled WGS sequence"/>
</dbReference>
<dbReference type="RefSeq" id="XP_040623674.1">
    <property type="nucleotide sequence ID" value="XM_040769406.1"/>
</dbReference>
<dbReference type="InterPro" id="IPR045340">
    <property type="entry name" value="DUF6533"/>
</dbReference>
<feature type="transmembrane region" description="Helical" evidence="1">
    <location>
        <begin position="267"/>
        <end position="288"/>
    </location>
</feature>
<dbReference type="OrthoDB" id="2958007at2759"/>
<proteinExistence type="predicted"/>
<keyword evidence="1" id="KW-0472">Membrane</keyword>
<feature type="transmembrane region" description="Helical" evidence="1">
    <location>
        <begin position="90"/>
        <end position="110"/>
    </location>
</feature>
<dbReference type="AlphaFoldDB" id="M5FU70"/>
<evidence type="ECO:0000313" key="4">
    <source>
        <dbReference type="Proteomes" id="UP000030653"/>
    </source>
</evidence>
<feature type="domain" description="DUF6533" evidence="2">
    <location>
        <begin position="18"/>
        <end position="63"/>
    </location>
</feature>
<dbReference type="EMBL" id="JH795880">
    <property type="protein sequence ID" value="EJT96776.1"/>
    <property type="molecule type" value="Genomic_DNA"/>
</dbReference>
<feature type="transmembrane region" description="Helical" evidence="1">
    <location>
        <begin position="315"/>
        <end position="334"/>
    </location>
</feature>
<dbReference type="HOGENOM" id="CLU_704031_0_0_1"/>
<feature type="transmembrane region" description="Helical" evidence="1">
    <location>
        <begin position="12"/>
        <end position="32"/>
    </location>
</feature>
<protein>
    <recommendedName>
        <fullName evidence="2">DUF6533 domain-containing protein</fullName>
    </recommendedName>
</protein>
<feature type="transmembrane region" description="Helical" evidence="1">
    <location>
        <begin position="204"/>
        <end position="224"/>
    </location>
</feature>
<dbReference type="Pfam" id="PF20151">
    <property type="entry name" value="DUF6533"/>
    <property type="match status" value="2"/>
</dbReference>
<keyword evidence="1" id="KW-1133">Transmembrane helix</keyword>
<accession>M5FU70</accession>
<feature type="transmembrane region" description="Helical" evidence="1">
    <location>
        <begin position="117"/>
        <end position="144"/>
    </location>
</feature>
<evidence type="ECO:0000259" key="2">
    <source>
        <dbReference type="Pfam" id="PF20151"/>
    </source>
</evidence>
<name>M5FU70_DACPD</name>